<proteinExistence type="predicted"/>
<sequence>MNEVQEGLCLMGPAMVSVFVIGAGNEPLPSEAFHHAGLVPDEVQPFLR</sequence>
<comment type="caution">
    <text evidence="1">The sequence shown here is derived from an EMBL/GenBank/DDBJ whole genome shotgun (WGS) entry which is preliminary data.</text>
</comment>
<protein>
    <submittedName>
        <fullName evidence="1">Uncharacterized protein</fullName>
    </submittedName>
</protein>
<dbReference type="EMBL" id="BAABKB010000023">
    <property type="protein sequence ID" value="GAA5023040.1"/>
    <property type="molecule type" value="Genomic_DNA"/>
</dbReference>
<evidence type="ECO:0000313" key="2">
    <source>
        <dbReference type="Proteomes" id="UP001501759"/>
    </source>
</evidence>
<reference evidence="2" key="1">
    <citation type="journal article" date="2019" name="Int. J. Syst. Evol. Microbiol.">
        <title>The Global Catalogue of Microorganisms (GCM) 10K type strain sequencing project: providing services to taxonomists for standard genome sequencing and annotation.</title>
        <authorList>
            <consortium name="The Broad Institute Genomics Platform"/>
            <consortium name="The Broad Institute Genome Sequencing Center for Infectious Disease"/>
            <person name="Wu L."/>
            <person name="Ma J."/>
        </authorList>
    </citation>
    <scope>NUCLEOTIDE SEQUENCE [LARGE SCALE GENOMIC DNA]</scope>
    <source>
        <strain evidence="2">JCM 18409</strain>
    </source>
</reference>
<gene>
    <name evidence="1" type="ORF">GCM10023335_55470</name>
</gene>
<organism evidence="1 2">
    <name type="scientific">Streptomyces siamensis</name>
    <dbReference type="NCBI Taxonomy" id="1274986"/>
    <lineage>
        <taxon>Bacteria</taxon>
        <taxon>Bacillati</taxon>
        <taxon>Actinomycetota</taxon>
        <taxon>Actinomycetes</taxon>
        <taxon>Kitasatosporales</taxon>
        <taxon>Streptomycetaceae</taxon>
        <taxon>Streptomyces</taxon>
    </lineage>
</organism>
<keyword evidence="2" id="KW-1185">Reference proteome</keyword>
<accession>A0ABP9J815</accession>
<dbReference type="Proteomes" id="UP001501759">
    <property type="component" value="Unassembled WGS sequence"/>
</dbReference>
<name>A0ABP9J815_9ACTN</name>
<evidence type="ECO:0000313" key="1">
    <source>
        <dbReference type="EMBL" id="GAA5023040.1"/>
    </source>
</evidence>
<dbReference type="RefSeq" id="WP_345655011.1">
    <property type="nucleotide sequence ID" value="NZ_BAABKB010000023.1"/>
</dbReference>